<feature type="domain" description="Glycerophosphoryl diester phosphodiesterase membrane" evidence="3">
    <location>
        <begin position="184"/>
        <end position="307"/>
    </location>
</feature>
<name>A0ABN2U1X1_9MICC</name>
<dbReference type="InterPro" id="IPR018476">
    <property type="entry name" value="GlyceroP-diester-Pdiesterase_M"/>
</dbReference>
<protein>
    <recommendedName>
        <fullName evidence="3">Glycerophosphoryl diester phosphodiesterase membrane domain-containing protein</fullName>
    </recommendedName>
</protein>
<organism evidence="4 5">
    <name type="scientific">Yaniella flava</name>
    <dbReference type="NCBI Taxonomy" id="287930"/>
    <lineage>
        <taxon>Bacteria</taxon>
        <taxon>Bacillati</taxon>
        <taxon>Actinomycetota</taxon>
        <taxon>Actinomycetes</taxon>
        <taxon>Micrococcales</taxon>
        <taxon>Micrococcaceae</taxon>
        <taxon>Yaniella</taxon>
    </lineage>
</organism>
<keyword evidence="5" id="KW-1185">Reference proteome</keyword>
<sequence>MPIAQPGSLPLRALTLGDYFTALFAAIRFSPGVFFGAALIFGAIAAMLSATGEFLMLRAFGTSLMDPTVPIDNFVSGSGVGFLATTLLSVVTLVLGHVFNWAIYSVMIARSAIGVKTSLSQGFRFLRGRWGRLIGVLALMLAALFVLYIVMILVGVLTFTLIFAGVEPGDFGAIFLGFITSFLMACLPLLGAAYFVTRWLLIVPAMVIEDIGIFAALRRSWRLTRGHFWRTLLISVLFMLIFWFVSYVIMSPLLFVSFFVIMSAGTETELNTTMLIVNFVVSALAQIVGFIVSSMSLLVGIFFYFDYRFRKEGLSLEFQQLAAQHASGNTADRFDTSLEEQTGSNDESNDIIPGRYSAGLQQAPSPGFQQPPQAPGPYGSGPYGHGPHGPPNPPGLY</sequence>
<proteinExistence type="predicted"/>
<keyword evidence="2" id="KW-0472">Membrane</keyword>
<reference evidence="4 5" key="1">
    <citation type="journal article" date="2019" name="Int. J. Syst. Evol. Microbiol.">
        <title>The Global Catalogue of Microorganisms (GCM) 10K type strain sequencing project: providing services to taxonomists for standard genome sequencing and annotation.</title>
        <authorList>
            <consortium name="The Broad Institute Genomics Platform"/>
            <consortium name="The Broad Institute Genome Sequencing Center for Infectious Disease"/>
            <person name="Wu L."/>
            <person name="Ma J."/>
        </authorList>
    </citation>
    <scope>NUCLEOTIDE SEQUENCE [LARGE SCALE GENOMIC DNA]</scope>
    <source>
        <strain evidence="4 5">JCM 13595</strain>
    </source>
</reference>
<keyword evidence="2" id="KW-0812">Transmembrane</keyword>
<feature type="transmembrane region" description="Helical" evidence="2">
    <location>
        <begin position="281"/>
        <end position="305"/>
    </location>
</feature>
<feature type="region of interest" description="Disordered" evidence="1">
    <location>
        <begin position="338"/>
        <end position="397"/>
    </location>
</feature>
<feature type="transmembrane region" description="Helical" evidence="2">
    <location>
        <begin position="228"/>
        <end position="261"/>
    </location>
</feature>
<feature type="transmembrane region" description="Helical" evidence="2">
    <location>
        <begin position="133"/>
        <end position="166"/>
    </location>
</feature>
<feature type="transmembrane region" description="Helical" evidence="2">
    <location>
        <begin position="80"/>
        <end position="103"/>
    </location>
</feature>
<dbReference type="EMBL" id="BAAAMN010000005">
    <property type="protein sequence ID" value="GAA2026660.1"/>
    <property type="molecule type" value="Genomic_DNA"/>
</dbReference>
<feature type="transmembrane region" description="Helical" evidence="2">
    <location>
        <begin position="33"/>
        <end position="60"/>
    </location>
</feature>
<evidence type="ECO:0000259" key="3">
    <source>
        <dbReference type="Pfam" id="PF10110"/>
    </source>
</evidence>
<gene>
    <name evidence="4" type="ORF">GCM10009720_02980</name>
</gene>
<evidence type="ECO:0000313" key="4">
    <source>
        <dbReference type="EMBL" id="GAA2026660.1"/>
    </source>
</evidence>
<feature type="compositionally biased region" description="Gly residues" evidence="1">
    <location>
        <begin position="378"/>
        <end position="387"/>
    </location>
</feature>
<feature type="transmembrane region" description="Helical" evidence="2">
    <location>
        <begin position="172"/>
        <end position="196"/>
    </location>
</feature>
<accession>A0ABN2U1X1</accession>
<evidence type="ECO:0000256" key="2">
    <source>
        <dbReference type="SAM" id="Phobius"/>
    </source>
</evidence>
<comment type="caution">
    <text evidence="4">The sequence shown here is derived from an EMBL/GenBank/DDBJ whole genome shotgun (WGS) entry which is preliminary data.</text>
</comment>
<evidence type="ECO:0000313" key="5">
    <source>
        <dbReference type="Proteomes" id="UP001501461"/>
    </source>
</evidence>
<dbReference type="Pfam" id="PF10110">
    <property type="entry name" value="GPDPase_memb"/>
    <property type="match status" value="1"/>
</dbReference>
<evidence type="ECO:0000256" key="1">
    <source>
        <dbReference type="SAM" id="MobiDB-lite"/>
    </source>
</evidence>
<dbReference type="Proteomes" id="UP001501461">
    <property type="component" value="Unassembled WGS sequence"/>
</dbReference>
<feature type="compositionally biased region" description="Low complexity" evidence="1">
    <location>
        <begin position="361"/>
        <end position="371"/>
    </location>
</feature>
<feature type="compositionally biased region" description="Pro residues" evidence="1">
    <location>
        <begin position="388"/>
        <end position="397"/>
    </location>
</feature>
<keyword evidence="2" id="KW-1133">Transmembrane helix</keyword>